<gene>
    <name evidence="3" type="ORF">E6Q80_07655</name>
</gene>
<feature type="signal peptide" evidence="1">
    <location>
        <begin position="1"/>
        <end position="23"/>
    </location>
</feature>
<proteinExistence type="predicted"/>
<reference evidence="3 4" key="1">
    <citation type="submission" date="2018-09" db="EMBL/GenBank/DDBJ databases">
        <title>Metagenome Assembled Genomes from an Advanced Water Purification Facility.</title>
        <authorList>
            <person name="Stamps B.W."/>
            <person name="Spear J.R."/>
        </authorList>
    </citation>
    <scope>NUCLEOTIDE SEQUENCE [LARGE SCALE GENOMIC DNA]</scope>
    <source>
        <strain evidence="3">Bin_27_1</strain>
    </source>
</reference>
<dbReference type="NCBIfam" id="TIGR02595">
    <property type="entry name" value="PEP_CTERM"/>
    <property type="match status" value="1"/>
</dbReference>
<dbReference type="EMBL" id="SSFD01000107">
    <property type="protein sequence ID" value="TXH86458.1"/>
    <property type="molecule type" value="Genomic_DNA"/>
</dbReference>
<dbReference type="InterPro" id="IPR013424">
    <property type="entry name" value="Ice-binding_C"/>
</dbReference>
<comment type="caution">
    <text evidence="3">The sequence shown here is derived from an EMBL/GenBank/DDBJ whole genome shotgun (WGS) entry which is preliminary data.</text>
</comment>
<protein>
    <submittedName>
        <fullName evidence="3">PEP-CTERM sorting domain-containing protein</fullName>
    </submittedName>
</protein>
<name>A0A5C7SRJ2_THASP</name>
<keyword evidence="1" id="KW-0732">Signal</keyword>
<feature type="domain" description="Ice-binding protein C-terminal" evidence="2">
    <location>
        <begin position="213"/>
        <end position="236"/>
    </location>
</feature>
<dbReference type="Proteomes" id="UP000321192">
    <property type="component" value="Unassembled WGS sequence"/>
</dbReference>
<dbReference type="AlphaFoldDB" id="A0A5C7SRJ2"/>
<dbReference type="InterPro" id="IPR049672">
    <property type="entry name" value="Xrt_dep_XDP1"/>
</dbReference>
<dbReference type="NCBIfam" id="NF041927">
    <property type="entry name" value="Xrt_dep_XDP1"/>
    <property type="match status" value="1"/>
</dbReference>
<dbReference type="RefSeq" id="WP_276658030.1">
    <property type="nucleotide sequence ID" value="NZ_SSFD01000107.1"/>
</dbReference>
<evidence type="ECO:0000313" key="3">
    <source>
        <dbReference type="EMBL" id="TXH86458.1"/>
    </source>
</evidence>
<sequence length="241" mass="24633">MNPSILRAALAGSLAFCTLSVSAATWTLTDSSSNNPLVTGWKSGSNTADIYSTSVDFWSGNGIGIGGESSTDGQHSLDNYNGYEVALLGFNQQVRLESVKAGWTQTDSDVFVMAYTGSGSASAALDGGDFKTLASRGWTLVSNLGGIGTTERSLGTTSGTFANTYSSFWLIGAGNFAAGTGVNLRETTNATYDYVKIATVSGTVKTTNGGGAPVPEPGTLALAGLALAGVAGLRRRRARAA</sequence>
<evidence type="ECO:0000313" key="4">
    <source>
        <dbReference type="Proteomes" id="UP000321192"/>
    </source>
</evidence>
<evidence type="ECO:0000259" key="2">
    <source>
        <dbReference type="Pfam" id="PF07589"/>
    </source>
</evidence>
<dbReference type="Pfam" id="PF07589">
    <property type="entry name" value="PEP-CTERM"/>
    <property type="match status" value="1"/>
</dbReference>
<evidence type="ECO:0000256" key="1">
    <source>
        <dbReference type="SAM" id="SignalP"/>
    </source>
</evidence>
<feature type="chain" id="PRO_5023150299" evidence="1">
    <location>
        <begin position="24"/>
        <end position="241"/>
    </location>
</feature>
<accession>A0A5C7SRJ2</accession>
<organism evidence="3 4">
    <name type="scientific">Thauera aminoaromatica</name>
    <dbReference type="NCBI Taxonomy" id="164330"/>
    <lineage>
        <taxon>Bacteria</taxon>
        <taxon>Pseudomonadati</taxon>
        <taxon>Pseudomonadota</taxon>
        <taxon>Betaproteobacteria</taxon>
        <taxon>Rhodocyclales</taxon>
        <taxon>Zoogloeaceae</taxon>
        <taxon>Thauera</taxon>
    </lineage>
</organism>